<protein>
    <submittedName>
        <fullName evidence="2">Uncharacterized protein</fullName>
    </submittedName>
</protein>
<name>A0ABD0P0L3_CIRMR</name>
<dbReference type="EMBL" id="JAMKFB020000018">
    <property type="protein sequence ID" value="KAL0167654.1"/>
    <property type="molecule type" value="Genomic_DNA"/>
</dbReference>
<evidence type="ECO:0000256" key="1">
    <source>
        <dbReference type="SAM" id="MobiDB-lite"/>
    </source>
</evidence>
<feature type="region of interest" description="Disordered" evidence="1">
    <location>
        <begin position="30"/>
        <end position="73"/>
    </location>
</feature>
<proteinExistence type="predicted"/>
<gene>
    <name evidence="2" type="ORF">M9458_035876</name>
</gene>
<reference evidence="2 3" key="1">
    <citation type="submission" date="2024-05" db="EMBL/GenBank/DDBJ databases">
        <title>Genome sequencing and assembly of Indian major carp, Cirrhinus mrigala (Hamilton, 1822).</title>
        <authorList>
            <person name="Mohindra V."/>
            <person name="Chowdhury L.M."/>
            <person name="Lal K."/>
            <person name="Jena J.K."/>
        </authorList>
    </citation>
    <scope>NUCLEOTIDE SEQUENCE [LARGE SCALE GENOMIC DNA]</scope>
    <source>
        <strain evidence="2">CM1030</strain>
        <tissue evidence="2">Blood</tissue>
    </source>
</reference>
<dbReference type="AlphaFoldDB" id="A0ABD0P0L3"/>
<feature type="non-terminal residue" evidence="2">
    <location>
        <position position="1"/>
    </location>
</feature>
<feature type="non-terminal residue" evidence="2">
    <location>
        <position position="73"/>
    </location>
</feature>
<dbReference type="Proteomes" id="UP001529510">
    <property type="component" value="Unassembled WGS sequence"/>
</dbReference>
<evidence type="ECO:0000313" key="2">
    <source>
        <dbReference type="EMBL" id="KAL0167654.1"/>
    </source>
</evidence>
<keyword evidence="3" id="KW-1185">Reference proteome</keyword>
<sequence length="73" mass="8277">CFATEMKDSIKNPVSAVDYRESLQLSHRVQTQRSPLSSHRTHLDSPQFTCKITAPPSYNQTNTVQPNSKMRDA</sequence>
<organism evidence="2 3">
    <name type="scientific">Cirrhinus mrigala</name>
    <name type="common">Mrigala</name>
    <dbReference type="NCBI Taxonomy" id="683832"/>
    <lineage>
        <taxon>Eukaryota</taxon>
        <taxon>Metazoa</taxon>
        <taxon>Chordata</taxon>
        <taxon>Craniata</taxon>
        <taxon>Vertebrata</taxon>
        <taxon>Euteleostomi</taxon>
        <taxon>Actinopterygii</taxon>
        <taxon>Neopterygii</taxon>
        <taxon>Teleostei</taxon>
        <taxon>Ostariophysi</taxon>
        <taxon>Cypriniformes</taxon>
        <taxon>Cyprinidae</taxon>
        <taxon>Labeoninae</taxon>
        <taxon>Labeonini</taxon>
        <taxon>Cirrhinus</taxon>
    </lineage>
</organism>
<accession>A0ABD0P0L3</accession>
<evidence type="ECO:0000313" key="3">
    <source>
        <dbReference type="Proteomes" id="UP001529510"/>
    </source>
</evidence>
<comment type="caution">
    <text evidence="2">The sequence shown here is derived from an EMBL/GenBank/DDBJ whole genome shotgun (WGS) entry which is preliminary data.</text>
</comment>